<gene>
    <name evidence="1" type="ORF">Dbus_chr2Rg259</name>
</gene>
<evidence type="ECO:0000313" key="1">
    <source>
        <dbReference type="EMBL" id="ALC40680.1"/>
    </source>
</evidence>
<dbReference type="Proteomes" id="UP000494163">
    <property type="component" value="Chromosome 2R"/>
</dbReference>
<dbReference type="InterPro" id="IPR006631">
    <property type="entry name" value="DM4_12"/>
</dbReference>
<sequence>MDVNLFYNFLVFITLNSSSAQKRFLIFPRQAPTRHQFIAGIGIPADLSYESLTVGHVLKAEFFLPYNATVFRQNLFLPQYKHTGALNQVAFRNMLTDTIHLRWQIYAFLEHLLNSYGYNGHECILQTICGIKLVGFAKEFSVVNELLHLLLSPSTSINSQKDIVYDYTYAETSNARRKNCDIYSCKLNLLNWISKIL</sequence>
<dbReference type="AlphaFoldDB" id="A0A0M4EI31"/>
<evidence type="ECO:0000313" key="2">
    <source>
        <dbReference type="Proteomes" id="UP000494163"/>
    </source>
</evidence>
<dbReference type="SMART" id="SM00718">
    <property type="entry name" value="DM4_12"/>
    <property type="match status" value="1"/>
</dbReference>
<dbReference type="PANTHER" id="PTHR21398">
    <property type="entry name" value="AGAP007094-PA"/>
    <property type="match status" value="1"/>
</dbReference>
<dbReference type="OMA" id="NGHECML"/>
<name>A0A0M4EI31_DROBS</name>
<organism evidence="1 2">
    <name type="scientific">Drosophila busckii</name>
    <name type="common">Fruit fly</name>
    <dbReference type="NCBI Taxonomy" id="30019"/>
    <lineage>
        <taxon>Eukaryota</taxon>
        <taxon>Metazoa</taxon>
        <taxon>Ecdysozoa</taxon>
        <taxon>Arthropoda</taxon>
        <taxon>Hexapoda</taxon>
        <taxon>Insecta</taxon>
        <taxon>Pterygota</taxon>
        <taxon>Neoptera</taxon>
        <taxon>Endopterygota</taxon>
        <taxon>Diptera</taxon>
        <taxon>Brachycera</taxon>
        <taxon>Muscomorpha</taxon>
        <taxon>Ephydroidea</taxon>
        <taxon>Drosophilidae</taxon>
        <taxon>Drosophila</taxon>
    </lineage>
</organism>
<protein>
    <submittedName>
        <fullName evidence="1">CG33262</fullName>
    </submittedName>
</protein>
<proteinExistence type="predicted"/>
<dbReference type="OrthoDB" id="8186940at2759"/>
<dbReference type="Pfam" id="PF07841">
    <property type="entry name" value="DM4_12"/>
    <property type="match status" value="1"/>
</dbReference>
<accession>A0A0M4EI31</accession>
<dbReference type="EMBL" id="CP012524">
    <property type="protein sequence ID" value="ALC40680.1"/>
    <property type="molecule type" value="Genomic_DNA"/>
</dbReference>
<reference evidence="1 2" key="1">
    <citation type="submission" date="2015-08" db="EMBL/GenBank/DDBJ databases">
        <title>Ancestral chromatin configuration constrains chromatin evolution on differentiating sex chromosomes in Drosophila.</title>
        <authorList>
            <person name="Zhou Q."/>
            <person name="Bachtrog D."/>
        </authorList>
    </citation>
    <scope>NUCLEOTIDE SEQUENCE [LARGE SCALE GENOMIC DNA]</scope>
    <source>
        <tissue evidence="1">Whole larvae</tissue>
    </source>
</reference>
<keyword evidence="2" id="KW-1185">Reference proteome</keyword>
<dbReference type="PANTHER" id="PTHR21398:SF21">
    <property type="entry name" value="AGAP004005-PA"/>
    <property type="match status" value="1"/>
</dbReference>